<reference evidence="2" key="1">
    <citation type="submission" date="2016-11" db="UniProtKB">
        <authorList>
            <consortium name="WormBaseParasite"/>
        </authorList>
    </citation>
    <scope>IDENTIFICATION</scope>
    <source>
        <strain evidence="2">KR3021</strain>
    </source>
</reference>
<sequence>MQRNLVINSGFLFFNVVKNGNLGTQRFTSSVVKAYQCQVDTGLLKNDPHQRKILAKIDELHQELLILPNQPPIKKIPSFFSNLFTPNNNKLVVPKGIYLWGTVGCGKTMLMDLLFNSTDMTSKERVHYHSFMQDFHKLLHKLKLSVSSTSANKEKEHADLVPQIVDQIVSRSRFLCLDEFQVTDIADAMILKRLFTELFDRGIILFCTSNRAPDDLYKNGLQRHQFVPFIEILKSKCEVLNLDSKIDYRTLSAGKGPNRSFLDKSNDSSVDAKLNNLFKVLISKENEQVNSKRLKILNRNIDVPRCSGGVADFVFTDLCGKPLGVMDYIVLANTFHSVLIRDVPQFTQQSVAECRRFIVMIDTFYDQKVRVTLSADKPLQELFALEDGPKELTDSQRFLMDDLQIKANAEGSKSSIFTGEEEVFAFDRTKSRLAEMSTDDYWALREPSNSV</sequence>
<evidence type="ECO:0000313" key="2">
    <source>
        <dbReference type="WBParaSite" id="RSKR_0000482900.1"/>
    </source>
</evidence>
<protein>
    <submittedName>
        <fullName evidence="2">AFG1-like ATPase</fullName>
    </submittedName>
</protein>
<name>A0AC35TV77_9BILA</name>
<organism evidence="1 2">
    <name type="scientific">Rhabditophanes sp. KR3021</name>
    <dbReference type="NCBI Taxonomy" id="114890"/>
    <lineage>
        <taxon>Eukaryota</taxon>
        <taxon>Metazoa</taxon>
        <taxon>Ecdysozoa</taxon>
        <taxon>Nematoda</taxon>
        <taxon>Chromadorea</taxon>
        <taxon>Rhabditida</taxon>
        <taxon>Tylenchina</taxon>
        <taxon>Panagrolaimomorpha</taxon>
        <taxon>Strongyloidoidea</taxon>
        <taxon>Alloionematidae</taxon>
        <taxon>Rhabditophanes</taxon>
    </lineage>
</organism>
<evidence type="ECO:0000313" key="1">
    <source>
        <dbReference type="Proteomes" id="UP000095286"/>
    </source>
</evidence>
<proteinExistence type="predicted"/>
<dbReference type="WBParaSite" id="RSKR_0000482900.1">
    <property type="protein sequence ID" value="RSKR_0000482900.1"/>
    <property type="gene ID" value="RSKR_0000482900"/>
</dbReference>
<accession>A0AC35TV77</accession>
<dbReference type="Proteomes" id="UP000095286">
    <property type="component" value="Unplaced"/>
</dbReference>